<name>A0A9X2W1G7_9SPHN</name>
<evidence type="ECO:0000313" key="2">
    <source>
        <dbReference type="Proteomes" id="UP001142648"/>
    </source>
</evidence>
<evidence type="ECO:0000313" key="1">
    <source>
        <dbReference type="EMBL" id="MCT2558794.1"/>
    </source>
</evidence>
<organism evidence="1 2">
    <name type="scientific">Tsuneonella litorea</name>
    <dbReference type="NCBI Taxonomy" id="2976475"/>
    <lineage>
        <taxon>Bacteria</taxon>
        <taxon>Pseudomonadati</taxon>
        <taxon>Pseudomonadota</taxon>
        <taxon>Alphaproteobacteria</taxon>
        <taxon>Sphingomonadales</taxon>
        <taxon>Erythrobacteraceae</taxon>
        <taxon>Tsuneonella</taxon>
    </lineage>
</organism>
<accession>A0A9X2W1G7</accession>
<reference evidence="1" key="1">
    <citation type="submission" date="2022-09" db="EMBL/GenBank/DDBJ databases">
        <title>The genome sequence of Tsuneonella sp. YG55.</title>
        <authorList>
            <person name="Liu Y."/>
        </authorList>
    </citation>
    <scope>NUCLEOTIDE SEQUENCE</scope>
    <source>
        <strain evidence="1">YG55</strain>
    </source>
</reference>
<comment type="caution">
    <text evidence="1">The sequence shown here is derived from an EMBL/GenBank/DDBJ whole genome shotgun (WGS) entry which is preliminary data.</text>
</comment>
<dbReference type="EMBL" id="JAOAMV010000003">
    <property type="protein sequence ID" value="MCT2558794.1"/>
    <property type="molecule type" value="Genomic_DNA"/>
</dbReference>
<gene>
    <name evidence="1" type="ORF">N0B51_07350</name>
</gene>
<dbReference type="RefSeq" id="WP_259961665.1">
    <property type="nucleotide sequence ID" value="NZ_JAOAMV010000003.1"/>
</dbReference>
<keyword evidence="2" id="KW-1185">Reference proteome</keyword>
<dbReference type="PROSITE" id="PS51257">
    <property type="entry name" value="PROKAR_LIPOPROTEIN"/>
    <property type="match status" value="1"/>
</dbReference>
<protein>
    <submittedName>
        <fullName evidence="1">Uncharacterized protein</fullName>
    </submittedName>
</protein>
<proteinExistence type="predicted"/>
<dbReference type="AlphaFoldDB" id="A0A9X2W1G7"/>
<sequence length="166" mass="17443">MRAIWVLPLALAAAGCDSKEPSAREQALRDEADVAAVKAAQEAPPVPVTPDKILYPDIEKYDLYGAGCNFAPDGSMAAIALAQPGHGYMKIDGKLEGFAPDAGSSDLPLGAKGKYTAAAWSFMLDIGEGEGEQDGIETVNFPARLILRNDRDQIVYEASGVAQCGS</sequence>
<dbReference type="Proteomes" id="UP001142648">
    <property type="component" value="Unassembled WGS sequence"/>
</dbReference>